<keyword evidence="1" id="KW-0472">Membrane</keyword>
<dbReference type="EMBL" id="ML213603">
    <property type="protein sequence ID" value="TFK38555.1"/>
    <property type="molecule type" value="Genomic_DNA"/>
</dbReference>
<evidence type="ECO:0000313" key="2">
    <source>
        <dbReference type="EMBL" id="TFK38555.1"/>
    </source>
</evidence>
<evidence type="ECO:0000256" key="1">
    <source>
        <dbReference type="SAM" id="Phobius"/>
    </source>
</evidence>
<protein>
    <submittedName>
        <fullName evidence="2">Uncharacterized protein</fullName>
    </submittedName>
</protein>
<feature type="transmembrane region" description="Helical" evidence="1">
    <location>
        <begin position="20"/>
        <end position="46"/>
    </location>
</feature>
<accession>A0A5C3M0M7</accession>
<name>A0A5C3M0M7_9AGAR</name>
<dbReference type="Proteomes" id="UP000308652">
    <property type="component" value="Unassembled WGS sequence"/>
</dbReference>
<dbReference type="AlphaFoldDB" id="A0A5C3M0M7"/>
<keyword evidence="1" id="KW-0812">Transmembrane</keyword>
<gene>
    <name evidence="2" type="ORF">BDQ12DRAFT_747890</name>
</gene>
<organism evidence="2 3">
    <name type="scientific">Crucibulum laeve</name>
    <dbReference type="NCBI Taxonomy" id="68775"/>
    <lineage>
        <taxon>Eukaryota</taxon>
        <taxon>Fungi</taxon>
        <taxon>Dikarya</taxon>
        <taxon>Basidiomycota</taxon>
        <taxon>Agaricomycotina</taxon>
        <taxon>Agaricomycetes</taxon>
        <taxon>Agaricomycetidae</taxon>
        <taxon>Agaricales</taxon>
        <taxon>Agaricineae</taxon>
        <taxon>Nidulariaceae</taxon>
        <taxon>Crucibulum</taxon>
    </lineage>
</organism>
<sequence>MDTQKSWIVRTNMTVEFGEILLTYAVYSLSGAMLAFQELVLVSSFLENRKHINKVALDSRIRGMVHGDVMIFEENTLIRQADNRQVPQITDLVRSRLLHRCHVPKLLSSENTKTKLPKKQPDIYTLDVVTLEIRQGKRHFLKRLILEPPSAYALGCYRSEDYRNVFLTGRNFLVIVLSKILRHKTSRKVNHCRRPQAIRRIITRELAIPVDTGSKK</sequence>
<reference evidence="2 3" key="1">
    <citation type="journal article" date="2019" name="Nat. Ecol. Evol.">
        <title>Megaphylogeny resolves global patterns of mushroom evolution.</title>
        <authorList>
            <person name="Varga T."/>
            <person name="Krizsan K."/>
            <person name="Foldi C."/>
            <person name="Dima B."/>
            <person name="Sanchez-Garcia M."/>
            <person name="Sanchez-Ramirez S."/>
            <person name="Szollosi G.J."/>
            <person name="Szarkandi J.G."/>
            <person name="Papp V."/>
            <person name="Albert L."/>
            <person name="Andreopoulos W."/>
            <person name="Angelini C."/>
            <person name="Antonin V."/>
            <person name="Barry K.W."/>
            <person name="Bougher N.L."/>
            <person name="Buchanan P."/>
            <person name="Buyck B."/>
            <person name="Bense V."/>
            <person name="Catcheside P."/>
            <person name="Chovatia M."/>
            <person name="Cooper J."/>
            <person name="Damon W."/>
            <person name="Desjardin D."/>
            <person name="Finy P."/>
            <person name="Geml J."/>
            <person name="Haridas S."/>
            <person name="Hughes K."/>
            <person name="Justo A."/>
            <person name="Karasinski D."/>
            <person name="Kautmanova I."/>
            <person name="Kiss B."/>
            <person name="Kocsube S."/>
            <person name="Kotiranta H."/>
            <person name="LaButti K.M."/>
            <person name="Lechner B.E."/>
            <person name="Liimatainen K."/>
            <person name="Lipzen A."/>
            <person name="Lukacs Z."/>
            <person name="Mihaltcheva S."/>
            <person name="Morgado L.N."/>
            <person name="Niskanen T."/>
            <person name="Noordeloos M.E."/>
            <person name="Ohm R.A."/>
            <person name="Ortiz-Santana B."/>
            <person name="Ovrebo C."/>
            <person name="Racz N."/>
            <person name="Riley R."/>
            <person name="Savchenko A."/>
            <person name="Shiryaev A."/>
            <person name="Soop K."/>
            <person name="Spirin V."/>
            <person name="Szebenyi C."/>
            <person name="Tomsovsky M."/>
            <person name="Tulloss R.E."/>
            <person name="Uehling J."/>
            <person name="Grigoriev I.V."/>
            <person name="Vagvolgyi C."/>
            <person name="Papp T."/>
            <person name="Martin F.M."/>
            <person name="Miettinen O."/>
            <person name="Hibbett D.S."/>
            <person name="Nagy L.G."/>
        </authorList>
    </citation>
    <scope>NUCLEOTIDE SEQUENCE [LARGE SCALE GENOMIC DNA]</scope>
    <source>
        <strain evidence="2 3">CBS 166.37</strain>
    </source>
</reference>
<proteinExistence type="predicted"/>
<keyword evidence="3" id="KW-1185">Reference proteome</keyword>
<evidence type="ECO:0000313" key="3">
    <source>
        <dbReference type="Proteomes" id="UP000308652"/>
    </source>
</evidence>
<keyword evidence="1" id="KW-1133">Transmembrane helix</keyword>